<sequence>MFSEGRERLMANVRQRYSFPPDSEVELGVGSFPAATSPGSEPLSWSRTIENLLWQFAAVFAIYYGDSRHHLCHVLFFDTRVRRIPFLLGFASLAIGAAISTYLAVWFRHILKCEDKWELIAPTAIPTATLVGLTSLLL</sequence>
<evidence type="ECO:0000256" key="1">
    <source>
        <dbReference type="SAM" id="Phobius"/>
    </source>
</evidence>
<dbReference type="Pfam" id="PF20479">
    <property type="entry name" value="TMEM128"/>
    <property type="match status" value="1"/>
</dbReference>
<dbReference type="PANTHER" id="PTHR31134:SF1">
    <property type="entry name" value="TRANSMEMBRANE PROTEIN 128"/>
    <property type="match status" value="1"/>
</dbReference>
<keyword evidence="1" id="KW-0812">Transmembrane</keyword>
<dbReference type="EMBL" id="ABEU02000025">
    <property type="protein sequence ID" value="PNR27747.1"/>
    <property type="molecule type" value="Genomic_DNA"/>
</dbReference>
<feature type="transmembrane region" description="Helical" evidence="1">
    <location>
        <begin position="86"/>
        <end position="107"/>
    </location>
</feature>
<dbReference type="InterPro" id="IPR033579">
    <property type="entry name" value="TMEM128"/>
</dbReference>
<name>A0A2K1IEP6_PHYPA</name>
<keyword evidence="1" id="KW-1133">Transmembrane helix</keyword>
<dbReference type="AlphaFoldDB" id="A0A2K1IEP6"/>
<reference evidence="2 4" key="1">
    <citation type="journal article" date="2008" name="Science">
        <title>The Physcomitrella genome reveals evolutionary insights into the conquest of land by plants.</title>
        <authorList>
            <person name="Rensing S."/>
            <person name="Lang D."/>
            <person name="Zimmer A."/>
            <person name="Terry A."/>
            <person name="Salamov A."/>
            <person name="Shapiro H."/>
            <person name="Nishiyama T."/>
            <person name="Perroud P.-F."/>
            <person name="Lindquist E."/>
            <person name="Kamisugi Y."/>
            <person name="Tanahashi T."/>
            <person name="Sakakibara K."/>
            <person name="Fujita T."/>
            <person name="Oishi K."/>
            <person name="Shin-I T."/>
            <person name="Kuroki Y."/>
            <person name="Toyoda A."/>
            <person name="Suzuki Y."/>
            <person name="Hashimoto A."/>
            <person name="Yamaguchi K."/>
            <person name="Sugano A."/>
            <person name="Kohara Y."/>
            <person name="Fujiyama A."/>
            <person name="Anterola A."/>
            <person name="Aoki S."/>
            <person name="Ashton N."/>
            <person name="Barbazuk W.B."/>
            <person name="Barker E."/>
            <person name="Bennetzen J."/>
            <person name="Bezanilla M."/>
            <person name="Blankenship R."/>
            <person name="Cho S.H."/>
            <person name="Dutcher S."/>
            <person name="Estelle M."/>
            <person name="Fawcett J.A."/>
            <person name="Gundlach H."/>
            <person name="Hanada K."/>
            <person name="Heyl A."/>
            <person name="Hicks K.A."/>
            <person name="Hugh J."/>
            <person name="Lohr M."/>
            <person name="Mayer K."/>
            <person name="Melkozernov A."/>
            <person name="Murata T."/>
            <person name="Nelson D."/>
            <person name="Pils B."/>
            <person name="Prigge M."/>
            <person name="Reiss B."/>
            <person name="Renner T."/>
            <person name="Rombauts S."/>
            <person name="Rushton P."/>
            <person name="Sanderfoot A."/>
            <person name="Schween G."/>
            <person name="Shiu S.-H."/>
            <person name="Stueber K."/>
            <person name="Theodoulou F.L."/>
            <person name="Tu H."/>
            <person name="Van de Peer Y."/>
            <person name="Verrier P.J."/>
            <person name="Waters E."/>
            <person name="Wood A."/>
            <person name="Yang L."/>
            <person name="Cove D."/>
            <person name="Cuming A."/>
            <person name="Hasebe M."/>
            <person name="Lucas S."/>
            <person name="Mishler D.B."/>
            <person name="Reski R."/>
            <person name="Grigoriev I."/>
            <person name="Quatrano R.S."/>
            <person name="Boore J.L."/>
        </authorList>
    </citation>
    <scope>NUCLEOTIDE SEQUENCE [LARGE SCALE GENOMIC DNA]</scope>
    <source>
        <strain evidence="3 4">cv. Gransden 2004</strain>
    </source>
</reference>
<dbReference type="PANTHER" id="PTHR31134">
    <property type="entry name" value="TRANSMEMBRANE PROTEIN 128"/>
    <property type="match status" value="1"/>
</dbReference>
<dbReference type="InParanoid" id="A0A2K1IEP6"/>
<gene>
    <name evidence="2" type="ORF">PHYPA_029899</name>
</gene>
<keyword evidence="4" id="KW-1185">Reference proteome</keyword>
<proteinExistence type="predicted"/>
<dbReference type="Gramene" id="Pp3c25_13070V3.2">
    <property type="protein sequence ID" value="Pp3c25_13070V3.2"/>
    <property type="gene ID" value="Pp3c25_13070"/>
</dbReference>
<accession>A0A2K1IEP6</accession>
<evidence type="ECO:0000313" key="2">
    <source>
        <dbReference type="EMBL" id="PNR27747.1"/>
    </source>
</evidence>
<organism evidence="2">
    <name type="scientific">Physcomitrium patens</name>
    <name type="common">Spreading-leaved earth moss</name>
    <name type="synonym">Physcomitrella patens</name>
    <dbReference type="NCBI Taxonomy" id="3218"/>
    <lineage>
        <taxon>Eukaryota</taxon>
        <taxon>Viridiplantae</taxon>
        <taxon>Streptophyta</taxon>
        <taxon>Embryophyta</taxon>
        <taxon>Bryophyta</taxon>
        <taxon>Bryophytina</taxon>
        <taxon>Bryopsida</taxon>
        <taxon>Funariidae</taxon>
        <taxon>Funariales</taxon>
        <taxon>Funariaceae</taxon>
        <taxon>Physcomitrium</taxon>
    </lineage>
</organism>
<dbReference type="PaxDb" id="3218-PP1S57_163V6.1"/>
<dbReference type="EnsemblPlants" id="Pp3c25_13070V3.1">
    <property type="protein sequence ID" value="Pp3c25_13070V3.1"/>
    <property type="gene ID" value="Pp3c25_13070"/>
</dbReference>
<dbReference type="Proteomes" id="UP000006727">
    <property type="component" value="Chromosome 25"/>
</dbReference>
<evidence type="ECO:0000313" key="3">
    <source>
        <dbReference type="EnsemblPlants" id="Pp3c25_13070V3.1"/>
    </source>
</evidence>
<protein>
    <submittedName>
        <fullName evidence="2 3">Uncharacterized protein</fullName>
    </submittedName>
</protein>
<reference evidence="3" key="3">
    <citation type="submission" date="2020-12" db="UniProtKB">
        <authorList>
            <consortium name="EnsemblPlants"/>
        </authorList>
    </citation>
    <scope>IDENTIFICATION</scope>
</reference>
<dbReference type="Gramene" id="Pp3c25_13070V3.1">
    <property type="protein sequence ID" value="Pp3c25_13070V3.1"/>
    <property type="gene ID" value="Pp3c25_13070"/>
</dbReference>
<dbReference type="EnsemblPlants" id="Pp3c25_13070V3.2">
    <property type="protein sequence ID" value="Pp3c25_13070V3.2"/>
    <property type="gene ID" value="Pp3c25_13070"/>
</dbReference>
<dbReference type="FunCoup" id="A0A2K1IEP6">
    <property type="interactions" value="83"/>
</dbReference>
<keyword evidence="1" id="KW-0472">Membrane</keyword>
<evidence type="ECO:0000313" key="4">
    <source>
        <dbReference type="Proteomes" id="UP000006727"/>
    </source>
</evidence>
<reference evidence="2 4" key="2">
    <citation type="journal article" date="2018" name="Plant J.">
        <title>The Physcomitrella patens chromosome-scale assembly reveals moss genome structure and evolution.</title>
        <authorList>
            <person name="Lang D."/>
            <person name="Ullrich K.K."/>
            <person name="Murat F."/>
            <person name="Fuchs J."/>
            <person name="Jenkins J."/>
            <person name="Haas F.B."/>
            <person name="Piednoel M."/>
            <person name="Gundlach H."/>
            <person name="Van Bel M."/>
            <person name="Meyberg R."/>
            <person name="Vives C."/>
            <person name="Morata J."/>
            <person name="Symeonidi A."/>
            <person name="Hiss M."/>
            <person name="Muchero W."/>
            <person name="Kamisugi Y."/>
            <person name="Saleh O."/>
            <person name="Blanc G."/>
            <person name="Decker E.L."/>
            <person name="van Gessel N."/>
            <person name="Grimwood J."/>
            <person name="Hayes R.D."/>
            <person name="Graham S.W."/>
            <person name="Gunter L.E."/>
            <person name="McDaniel S.F."/>
            <person name="Hoernstein S.N.W."/>
            <person name="Larsson A."/>
            <person name="Li F.W."/>
            <person name="Perroud P.F."/>
            <person name="Phillips J."/>
            <person name="Ranjan P."/>
            <person name="Rokshar D.S."/>
            <person name="Rothfels C.J."/>
            <person name="Schneider L."/>
            <person name="Shu S."/>
            <person name="Stevenson D.W."/>
            <person name="Thummler F."/>
            <person name="Tillich M."/>
            <person name="Villarreal Aguilar J.C."/>
            <person name="Widiez T."/>
            <person name="Wong G.K."/>
            <person name="Wymore A."/>
            <person name="Zhang Y."/>
            <person name="Zimmer A.D."/>
            <person name="Quatrano R.S."/>
            <person name="Mayer K.F.X."/>
            <person name="Goodstein D."/>
            <person name="Casacuberta J.M."/>
            <person name="Vandepoele K."/>
            <person name="Reski R."/>
            <person name="Cuming A.C."/>
            <person name="Tuskan G.A."/>
            <person name="Maumus F."/>
            <person name="Salse J."/>
            <person name="Schmutz J."/>
            <person name="Rensing S.A."/>
        </authorList>
    </citation>
    <scope>NUCLEOTIDE SEQUENCE [LARGE SCALE GENOMIC DNA]</scope>
    <source>
        <strain evidence="3 4">cv. Gransden 2004</strain>
    </source>
</reference>